<dbReference type="KEGG" id="slw:BRW62_10485"/>
<dbReference type="EMBL" id="CP018092">
    <property type="protein sequence ID" value="ATS19096.1"/>
    <property type="molecule type" value="Genomic_DNA"/>
</dbReference>
<dbReference type="RefSeq" id="WP_099799434.1">
    <property type="nucleotide sequence ID" value="NZ_CP018092.1"/>
</dbReference>
<evidence type="ECO:0000256" key="3">
    <source>
        <dbReference type="PROSITE-ProRule" id="PRU00339"/>
    </source>
</evidence>
<dbReference type="OrthoDB" id="9808843at2"/>
<dbReference type="SUPFAM" id="SSF52172">
    <property type="entry name" value="CheY-like"/>
    <property type="match status" value="1"/>
</dbReference>
<evidence type="ECO:0000256" key="1">
    <source>
        <dbReference type="ARBA" id="ARBA00022553"/>
    </source>
</evidence>
<dbReference type="InterPro" id="IPR011990">
    <property type="entry name" value="TPR-like_helical_dom_sf"/>
</dbReference>
<evidence type="ECO:0000313" key="5">
    <source>
        <dbReference type="EMBL" id="ATS19096.1"/>
    </source>
</evidence>
<keyword evidence="3" id="KW-0802">TPR repeat</keyword>
<evidence type="ECO:0000313" key="6">
    <source>
        <dbReference type="Proteomes" id="UP000231057"/>
    </source>
</evidence>
<dbReference type="SMART" id="SM00028">
    <property type="entry name" value="TPR"/>
    <property type="match status" value="3"/>
</dbReference>
<feature type="repeat" description="TPR" evidence="3">
    <location>
        <begin position="220"/>
        <end position="253"/>
    </location>
</feature>
<dbReference type="SMART" id="SM00448">
    <property type="entry name" value="REC"/>
    <property type="match status" value="1"/>
</dbReference>
<dbReference type="SUPFAM" id="SSF48452">
    <property type="entry name" value="TPR-like"/>
    <property type="match status" value="1"/>
</dbReference>
<accession>A0A2D2Q3K7</accession>
<dbReference type="InterPro" id="IPR001789">
    <property type="entry name" value="Sig_transdc_resp-reg_receiver"/>
</dbReference>
<protein>
    <recommendedName>
        <fullName evidence="4">Response regulatory domain-containing protein</fullName>
    </recommendedName>
</protein>
<dbReference type="PROSITE" id="PS50110">
    <property type="entry name" value="RESPONSE_REGULATORY"/>
    <property type="match status" value="1"/>
</dbReference>
<dbReference type="Gene3D" id="1.25.40.10">
    <property type="entry name" value="Tetratricopeptide repeat domain"/>
    <property type="match status" value="1"/>
</dbReference>
<reference evidence="6" key="2">
    <citation type="journal article" date="2022" name="Front. Microbiol.">
        <title>Comparative Genomic Analysis Revealed Distinct Molecular Components and Organization of CO2-Concentrating Mechanism in Thermophilic Cyanobacteria.</title>
        <authorList>
            <person name="Tang J."/>
            <person name="Zhou H."/>
            <person name="Yao D."/>
            <person name="Riaz S."/>
            <person name="You D."/>
            <person name="Klepacz-Smolka A."/>
            <person name="Daroch M."/>
        </authorList>
    </citation>
    <scope>NUCLEOTIDE SEQUENCE [LARGE SCALE GENOMIC DNA]</scope>
    <source>
        <strain evidence="6">PCC 6715</strain>
    </source>
</reference>
<dbReference type="InterPro" id="IPR019734">
    <property type="entry name" value="TPR_rpt"/>
</dbReference>
<keyword evidence="1 2" id="KW-0597">Phosphoprotein</keyword>
<dbReference type="PANTHER" id="PTHR44591:SF3">
    <property type="entry name" value="RESPONSE REGULATORY DOMAIN-CONTAINING PROTEIN"/>
    <property type="match status" value="1"/>
</dbReference>
<dbReference type="Proteomes" id="UP000231057">
    <property type="component" value="Chromosome"/>
</dbReference>
<sequence length="267" mass="29878">MVRRQQRPLIACIDDSRTVQRQVSLILERSGYQVLTLTDPAAAVPRLIAEPPHLILLDINLPGVDGYEICRQLRRSPSLEHVPIVMLTAKDDPVHRIRARGVGAVDYITKPVTPQELVKRVQKLLNAGISPVTTASAQATPVSLNENMLLWSIAHLRLALSTEQQQTLGKAIQKLKNAIAAAPEAPKPYAKLVLALYLTNQLAAARETLIKLIALVPTELNYYRNLAWIEEQLGDVNSAIAHYEYVLRLEPTDQRCQGRLDFLRQQR</sequence>
<dbReference type="GO" id="GO:0000160">
    <property type="term" value="P:phosphorelay signal transduction system"/>
    <property type="evidence" value="ECO:0007669"/>
    <property type="project" value="InterPro"/>
</dbReference>
<dbReference type="PANTHER" id="PTHR44591">
    <property type="entry name" value="STRESS RESPONSE REGULATOR PROTEIN 1"/>
    <property type="match status" value="1"/>
</dbReference>
<evidence type="ECO:0000256" key="2">
    <source>
        <dbReference type="PROSITE-ProRule" id="PRU00169"/>
    </source>
</evidence>
<proteinExistence type="predicted"/>
<gene>
    <name evidence="5" type="ORF">BRW62_10485</name>
</gene>
<feature type="domain" description="Response regulatory" evidence="4">
    <location>
        <begin position="9"/>
        <end position="125"/>
    </location>
</feature>
<evidence type="ECO:0000259" key="4">
    <source>
        <dbReference type="PROSITE" id="PS50110"/>
    </source>
</evidence>
<dbReference type="InterPro" id="IPR011006">
    <property type="entry name" value="CheY-like_superfamily"/>
</dbReference>
<reference evidence="5 6" key="1">
    <citation type="submission" date="2016-11" db="EMBL/GenBank/DDBJ databases">
        <title>Complete genome sequence of thermophilic cyanobacteria strain Synechococcus sp. PCC6715.</title>
        <authorList>
            <person name="Tang J."/>
            <person name="Daroch M."/>
            <person name="Liang Y."/>
            <person name="Jiang D."/>
            <person name="Shah M."/>
        </authorList>
    </citation>
    <scope>NUCLEOTIDE SEQUENCE [LARGE SCALE GENOMIC DNA]</scope>
    <source>
        <strain evidence="5 6">PCC 6715</strain>
    </source>
</reference>
<dbReference type="Gene3D" id="3.40.50.2300">
    <property type="match status" value="1"/>
</dbReference>
<keyword evidence="6" id="KW-1185">Reference proteome</keyword>
<dbReference type="AlphaFoldDB" id="A0A2D2Q3K7"/>
<name>A0A2D2Q3K7_PARLV</name>
<dbReference type="InterPro" id="IPR050595">
    <property type="entry name" value="Bact_response_regulator"/>
</dbReference>
<dbReference type="Pfam" id="PF00072">
    <property type="entry name" value="Response_reg"/>
    <property type="match status" value="1"/>
</dbReference>
<dbReference type="PROSITE" id="PS50005">
    <property type="entry name" value="TPR"/>
    <property type="match status" value="1"/>
</dbReference>
<organism evidence="5 6">
    <name type="scientific">Parathermosynechococcus lividus PCC 6715</name>
    <dbReference type="NCBI Taxonomy" id="1917166"/>
    <lineage>
        <taxon>Bacteria</taxon>
        <taxon>Bacillati</taxon>
        <taxon>Cyanobacteriota</taxon>
        <taxon>Cyanophyceae</taxon>
        <taxon>Acaryochloridales</taxon>
        <taxon>Thermosynechococcaceae</taxon>
        <taxon>Parathermosynechococcus</taxon>
    </lineage>
</organism>
<feature type="modified residue" description="4-aspartylphosphate" evidence="2">
    <location>
        <position position="58"/>
    </location>
</feature>